<dbReference type="Proteomes" id="UP000007801">
    <property type="component" value="Unassembled WGS sequence"/>
</dbReference>
<sequence length="85" mass="9506">MARGAGTEAGAGDGVMTVNCQNFKCMSRIMNRGRRIWLSGGVISGRQFRGNRRKAPSPLKLMESTLIFLENQQRLWCNNLTDPSF</sequence>
<proteinExistence type="predicted"/>
<protein>
    <submittedName>
        <fullName evidence="1">Uncharacterized protein</fullName>
    </submittedName>
</protein>
<keyword evidence="2" id="KW-1185">Reference proteome</keyword>
<evidence type="ECO:0000313" key="1">
    <source>
        <dbReference type="EMBL" id="KPU73451.1"/>
    </source>
</evidence>
<accession>A0A0P9BNM9</accession>
<name>A0A0P9BNM9_DROAN</name>
<dbReference type="InParanoid" id="A0A0P9BNM9"/>
<dbReference type="AlphaFoldDB" id="A0A0P9BNM9"/>
<dbReference type="EMBL" id="CH902620">
    <property type="protein sequence ID" value="KPU73451.1"/>
    <property type="molecule type" value="Genomic_DNA"/>
</dbReference>
<organism evidence="1 2">
    <name type="scientific">Drosophila ananassae</name>
    <name type="common">Fruit fly</name>
    <dbReference type="NCBI Taxonomy" id="7217"/>
    <lineage>
        <taxon>Eukaryota</taxon>
        <taxon>Metazoa</taxon>
        <taxon>Ecdysozoa</taxon>
        <taxon>Arthropoda</taxon>
        <taxon>Hexapoda</taxon>
        <taxon>Insecta</taxon>
        <taxon>Pterygota</taxon>
        <taxon>Neoptera</taxon>
        <taxon>Endopterygota</taxon>
        <taxon>Diptera</taxon>
        <taxon>Brachycera</taxon>
        <taxon>Muscomorpha</taxon>
        <taxon>Ephydroidea</taxon>
        <taxon>Drosophilidae</taxon>
        <taxon>Drosophila</taxon>
        <taxon>Sophophora</taxon>
    </lineage>
</organism>
<reference evidence="1 2" key="1">
    <citation type="journal article" date="2007" name="Nature">
        <title>Evolution of genes and genomes on the Drosophila phylogeny.</title>
        <authorList>
            <consortium name="Drosophila 12 Genomes Consortium"/>
            <person name="Clark A.G."/>
            <person name="Eisen M.B."/>
            <person name="Smith D.R."/>
            <person name="Bergman C.M."/>
            <person name="Oliver B."/>
            <person name="Markow T.A."/>
            <person name="Kaufman T.C."/>
            <person name="Kellis M."/>
            <person name="Gelbart W."/>
            <person name="Iyer V.N."/>
            <person name="Pollard D.A."/>
            <person name="Sackton T.B."/>
            <person name="Larracuente A.M."/>
            <person name="Singh N.D."/>
            <person name="Abad J.P."/>
            <person name="Abt D.N."/>
            <person name="Adryan B."/>
            <person name="Aguade M."/>
            <person name="Akashi H."/>
            <person name="Anderson W.W."/>
            <person name="Aquadro C.F."/>
            <person name="Ardell D.H."/>
            <person name="Arguello R."/>
            <person name="Artieri C.G."/>
            <person name="Barbash D.A."/>
            <person name="Barker D."/>
            <person name="Barsanti P."/>
            <person name="Batterham P."/>
            <person name="Batzoglou S."/>
            <person name="Begun D."/>
            <person name="Bhutkar A."/>
            <person name="Blanco E."/>
            <person name="Bosak S.A."/>
            <person name="Bradley R.K."/>
            <person name="Brand A.D."/>
            <person name="Brent M.R."/>
            <person name="Brooks A.N."/>
            <person name="Brown R.H."/>
            <person name="Butlin R.K."/>
            <person name="Caggese C."/>
            <person name="Calvi B.R."/>
            <person name="Bernardo de Carvalho A."/>
            <person name="Caspi A."/>
            <person name="Castrezana S."/>
            <person name="Celniker S.E."/>
            <person name="Chang J.L."/>
            <person name="Chapple C."/>
            <person name="Chatterji S."/>
            <person name="Chinwalla A."/>
            <person name="Civetta A."/>
            <person name="Clifton S.W."/>
            <person name="Comeron J.M."/>
            <person name="Costello J.C."/>
            <person name="Coyne J.A."/>
            <person name="Daub J."/>
            <person name="David R.G."/>
            <person name="Delcher A.L."/>
            <person name="Delehaunty K."/>
            <person name="Do C.B."/>
            <person name="Ebling H."/>
            <person name="Edwards K."/>
            <person name="Eickbush T."/>
            <person name="Evans J.D."/>
            <person name="Filipski A."/>
            <person name="Findeiss S."/>
            <person name="Freyhult E."/>
            <person name="Fulton L."/>
            <person name="Fulton R."/>
            <person name="Garcia A.C."/>
            <person name="Gardiner A."/>
            <person name="Garfield D.A."/>
            <person name="Garvin B.E."/>
            <person name="Gibson G."/>
            <person name="Gilbert D."/>
            <person name="Gnerre S."/>
            <person name="Godfrey J."/>
            <person name="Good R."/>
            <person name="Gotea V."/>
            <person name="Gravely B."/>
            <person name="Greenberg A.J."/>
            <person name="Griffiths-Jones S."/>
            <person name="Gross S."/>
            <person name="Guigo R."/>
            <person name="Gustafson E.A."/>
            <person name="Haerty W."/>
            <person name="Hahn M.W."/>
            <person name="Halligan D.L."/>
            <person name="Halpern A.L."/>
            <person name="Halter G.M."/>
            <person name="Han M.V."/>
            <person name="Heger A."/>
            <person name="Hillier L."/>
            <person name="Hinrichs A.S."/>
            <person name="Holmes I."/>
            <person name="Hoskins R.A."/>
            <person name="Hubisz M.J."/>
            <person name="Hultmark D."/>
            <person name="Huntley M.A."/>
            <person name="Jaffe D.B."/>
            <person name="Jagadeeshan S."/>
            <person name="Jeck W.R."/>
            <person name="Johnson J."/>
            <person name="Jones C.D."/>
            <person name="Jordan W.C."/>
            <person name="Karpen G.H."/>
            <person name="Kataoka E."/>
            <person name="Keightley P.D."/>
            <person name="Kheradpour P."/>
            <person name="Kirkness E.F."/>
            <person name="Koerich L.B."/>
            <person name="Kristiansen K."/>
            <person name="Kudrna D."/>
            <person name="Kulathinal R.J."/>
            <person name="Kumar S."/>
            <person name="Kwok R."/>
            <person name="Lander E."/>
            <person name="Langley C.H."/>
            <person name="Lapoint R."/>
            <person name="Lazzaro B.P."/>
            <person name="Lee S.J."/>
            <person name="Levesque L."/>
            <person name="Li R."/>
            <person name="Lin C.F."/>
            <person name="Lin M.F."/>
            <person name="Lindblad-Toh K."/>
            <person name="Llopart A."/>
            <person name="Long M."/>
            <person name="Low L."/>
            <person name="Lozovsky E."/>
            <person name="Lu J."/>
            <person name="Luo M."/>
            <person name="Machado C.A."/>
            <person name="Makalowski W."/>
            <person name="Marzo M."/>
            <person name="Matsuda M."/>
            <person name="Matzkin L."/>
            <person name="McAllister B."/>
            <person name="McBride C.S."/>
            <person name="McKernan B."/>
            <person name="McKernan K."/>
            <person name="Mendez-Lago M."/>
            <person name="Minx P."/>
            <person name="Mollenhauer M.U."/>
            <person name="Montooth K."/>
            <person name="Mount S.M."/>
            <person name="Mu X."/>
            <person name="Myers E."/>
            <person name="Negre B."/>
            <person name="Newfeld S."/>
            <person name="Nielsen R."/>
            <person name="Noor M.A."/>
            <person name="O'Grady P."/>
            <person name="Pachter L."/>
            <person name="Papaceit M."/>
            <person name="Parisi M.J."/>
            <person name="Parisi M."/>
            <person name="Parts L."/>
            <person name="Pedersen J.S."/>
            <person name="Pesole G."/>
            <person name="Phillippy A.M."/>
            <person name="Ponting C.P."/>
            <person name="Pop M."/>
            <person name="Porcelli D."/>
            <person name="Powell J.R."/>
            <person name="Prohaska S."/>
            <person name="Pruitt K."/>
            <person name="Puig M."/>
            <person name="Quesneville H."/>
            <person name="Ram K.R."/>
            <person name="Rand D."/>
            <person name="Rasmussen M.D."/>
            <person name="Reed L.K."/>
            <person name="Reenan R."/>
            <person name="Reily A."/>
            <person name="Remington K.A."/>
            <person name="Rieger T.T."/>
            <person name="Ritchie M.G."/>
            <person name="Robin C."/>
            <person name="Rogers Y.H."/>
            <person name="Rohde C."/>
            <person name="Rozas J."/>
            <person name="Rubenfield M.J."/>
            <person name="Ruiz A."/>
            <person name="Russo S."/>
            <person name="Salzberg S.L."/>
            <person name="Sanchez-Gracia A."/>
            <person name="Saranga D.J."/>
            <person name="Sato H."/>
            <person name="Schaeffer S.W."/>
            <person name="Schatz M.C."/>
            <person name="Schlenke T."/>
            <person name="Schwartz R."/>
            <person name="Segarra C."/>
            <person name="Singh R.S."/>
            <person name="Sirot L."/>
            <person name="Sirota M."/>
            <person name="Sisneros N.B."/>
            <person name="Smith C.D."/>
            <person name="Smith T.F."/>
            <person name="Spieth J."/>
            <person name="Stage D.E."/>
            <person name="Stark A."/>
            <person name="Stephan W."/>
            <person name="Strausberg R.L."/>
            <person name="Strempel S."/>
            <person name="Sturgill D."/>
            <person name="Sutton G."/>
            <person name="Sutton G.G."/>
            <person name="Tao W."/>
            <person name="Teichmann S."/>
            <person name="Tobari Y.N."/>
            <person name="Tomimura Y."/>
            <person name="Tsolas J.M."/>
            <person name="Valente V.L."/>
            <person name="Venter E."/>
            <person name="Venter J.C."/>
            <person name="Vicario S."/>
            <person name="Vieira F.G."/>
            <person name="Vilella A.J."/>
            <person name="Villasante A."/>
            <person name="Walenz B."/>
            <person name="Wang J."/>
            <person name="Wasserman M."/>
            <person name="Watts T."/>
            <person name="Wilson D."/>
            <person name="Wilson R.K."/>
            <person name="Wing R.A."/>
            <person name="Wolfner M.F."/>
            <person name="Wong A."/>
            <person name="Wong G.K."/>
            <person name="Wu C.I."/>
            <person name="Wu G."/>
            <person name="Yamamoto D."/>
            <person name="Yang H.P."/>
            <person name="Yang S.P."/>
            <person name="Yorke J.A."/>
            <person name="Yoshida K."/>
            <person name="Zdobnov E."/>
            <person name="Zhang P."/>
            <person name="Zhang Y."/>
            <person name="Zimin A.V."/>
            <person name="Baldwin J."/>
            <person name="Abdouelleil A."/>
            <person name="Abdulkadir J."/>
            <person name="Abebe A."/>
            <person name="Abera B."/>
            <person name="Abreu J."/>
            <person name="Acer S.C."/>
            <person name="Aftuck L."/>
            <person name="Alexander A."/>
            <person name="An P."/>
            <person name="Anderson E."/>
            <person name="Anderson S."/>
            <person name="Arachi H."/>
            <person name="Azer M."/>
            <person name="Bachantsang P."/>
            <person name="Barry A."/>
            <person name="Bayul T."/>
            <person name="Berlin A."/>
            <person name="Bessette D."/>
            <person name="Bloom T."/>
            <person name="Blye J."/>
            <person name="Boguslavskiy L."/>
            <person name="Bonnet C."/>
            <person name="Boukhgalter B."/>
            <person name="Bourzgui I."/>
            <person name="Brown A."/>
            <person name="Cahill P."/>
            <person name="Channer S."/>
            <person name="Cheshatsang Y."/>
            <person name="Chuda L."/>
            <person name="Citroen M."/>
            <person name="Collymore A."/>
            <person name="Cooke P."/>
            <person name="Costello M."/>
            <person name="D'Aco K."/>
            <person name="Daza R."/>
            <person name="De Haan G."/>
            <person name="DeGray S."/>
            <person name="DeMaso C."/>
            <person name="Dhargay N."/>
            <person name="Dooley K."/>
            <person name="Dooley E."/>
            <person name="Doricent M."/>
            <person name="Dorje P."/>
            <person name="Dorjee K."/>
            <person name="Dupes A."/>
            <person name="Elong R."/>
            <person name="Falk J."/>
            <person name="Farina A."/>
            <person name="Faro S."/>
            <person name="Ferguson D."/>
            <person name="Fisher S."/>
            <person name="Foley C.D."/>
            <person name="Franke A."/>
            <person name="Friedrich D."/>
            <person name="Gadbois L."/>
            <person name="Gearin G."/>
            <person name="Gearin C.R."/>
            <person name="Giannoukos G."/>
            <person name="Goode T."/>
            <person name="Graham J."/>
            <person name="Grandbois E."/>
            <person name="Grewal S."/>
            <person name="Gyaltsen K."/>
            <person name="Hafez N."/>
            <person name="Hagos B."/>
            <person name="Hall J."/>
            <person name="Henson C."/>
            <person name="Hollinger A."/>
            <person name="Honan T."/>
            <person name="Huard M.D."/>
            <person name="Hughes L."/>
            <person name="Hurhula B."/>
            <person name="Husby M.E."/>
            <person name="Kamat A."/>
            <person name="Kanga B."/>
            <person name="Kashin S."/>
            <person name="Khazanovich D."/>
            <person name="Kisner P."/>
            <person name="Lance K."/>
            <person name="Lara M."/>
            <person name="Lee W."/>
            <person name="Lennon N."/>
            <person name="Letendre F."/>
            <person name="LeVine R."/>
            <person name="Lipovsky A."/>
            <person name="Liu X."/>
            <person name="Liu J."/>
            <person name="Liu S."/>
            <person name="Lokyitsang T."/>
            <person name="Lokyitsang Y."/>
            <person name="Lubonja R."/>
            <person name="Lui A."/>
            <person name="MacDonald P."/>
            <person name="Magnisalis V."/>
            <person name="Maru K."/>
            <person name="Matthews C."/>
            <person name="McCusker W."/>
            <person name="McDonough S."/>
            <person name="Mehta T."/>
            <person name="Meldrim J."/>
            <person name="Meneus L."/>
            <person name="Mihai O."/>
            <person name="Mihalev A."/>
            <person name="Mihova T."/>
            <person name="Mittelman R."/>
            <person name="Mlenga V."/>
            <person name="Montmayeur A."/>
            <person name="Mulrain L."/>
            <person name="Navidi A."/>
            <person name="Naylor J."/>
            <person name="Negash T."/>
            <person name="Nguyen T."/>
            <person name="Nguyen N."/>
            <person name="Nicol R."/>
            <person name="Norbu C."/>
            <person name="Norbu N."/>
            <person name="Novod N."/>
            <person name="O'Neill B."/>
            <person name="Osman S."/>
            <person name="Markiewicz E."/>
            <person name="Oyono O.L."/>
            <person name="Patti C."/>
            <person name="Phunkhang P."/>
            <person name="Pierre F."/>
            <person name="Priest M."/>
            <person name="Raghuraman S."/>
            <person name="Rege F."/>
            <person name="Reyes R."/>
            <person name="Rise C."/>
            <person name="Rogov P."/>
            <person name="Ross K."/>
            <person name="Ryan E."/>
            <person name="Settipalli S."/>
            <person name="Shea T."/>
            <person name="Sherpa N."/>
            <person name="Shi L."/>
            <person name="Shih D."/>
            <person name="Sparrow T."/>
            <person name="Spaulding J."/>
            <person name="Stalker J."/>
            <person name="Stange-Thomann N."/>
            <person name="Stavropoulos S."/>
            <person name="Stone C."/>
            <person name="Strader C."/>
            <person name="Tesfaye S."/>
            <person name="Thomson T."/>
            <person name="Thoulutsang Y."/>
            <person name="Thoulutsang D."/>
            <person name="Topham K."/>
            <person name="Topping I."/>
            <person name="Tsamla T."/>
            <person name="Vassiliev H."/>
            <person name="Vo A."/>
            <person name="Wangchuk T."/>
            <person name="Wangdi T."/>
            <person name="Weiand M."/>
            <person name="Wilkinson J."/>
            <person name="Wilson A."/>
            <person name="Yadav S."/>
            <person name="Young G."/>
            <person name="Yu Q."/>
            <person name="Zembek L."/>
            <person name="Zhong D."/>
            <person name="Zimmer A."/>
            <person name="Zwirko Z."/>
            <person name="Jaffe D.B."/>
            <person name="Alvarez P."/>
            <person name="Brockman W."/>
            <person name="Butler J."/>
            <person name="Chin C."/>
            <person name="Gnerre S."/>
            <person name="Grabherr M."/>
            <person name="Kleber M."/>
            <person name="Mauceli E."/>
            <person name="MacCallum I."/>
        </authorList>
    </citation>
    <scope>NUCLEOTIDE SEQUENCE [LARGE SCALE GENOMIC DNA]</scope>
    <source>
        <strain evidence="2">Tucson 14024-0371.13</strain>
    </source>
</reference>
<evidence type="ECO:0000313" key="2">
    <source>
        <dbReference type="Proteomes" id="UP000007801"/>
    </source>
</evidence>
<gene>
    <name evidence="1" type="primary">Dana\GF27454</name>
    <name evidence="1" type="ORF">GF27454</name>
</gene>